<evidence type="ECO:0000256" key="3">
    <source>
        <dbReference type="ARBA" id="ARBA00023002"/>
    </source>
</evidence>
<organism evidence="8">
    <name type="scientific">Ignisphaera aggregans</name>
    <dbReference type="NCBI Taxonomy" id="334771"/>
    <lineage>
        <taxon>Archaea</taxon>
        <taxon>Thermoproteota</taxon>
        <taxon>Thermoprotei</taxon>
        <taxon>Desulfurococcales</taxon>
        <taxon>Desulfurococcaceae</taxon>
        <taxon>Ignisphaera</taxon>
    </lineage>
</organism>
<comment type="cofactor">
    <cofactor evidence="1">
        <name>FAD</name>
        <dbReference type="ChEBI" id="CHEBI:57692"/>
    </cofactor>
</comment>
<dbReference type="EMBL" id="DSEU01000044">
    <property type="protein sequence ID" value="HEM67233.1"/>
    <property type="molecule type" value="Genomic_DNA"/>
</dbReference>
<evidence type="ECO:0008006" key="9">
    <source>
        <dbReference type="Google" id="ProtNLM"/>
    </source>
</evidence>
<reference evidence="8" key="1">
    <citation type="journal article" date="2020" name="mSystems">
        <title>Genome- and Community-Level Interaction Insights into Carbon Utilization and Element Cycling Functions of Hydrothermarchaeota in Hydrothermal Sediment.</title>
        <authorList>
            <person name="Zhou Z."/>
            <person name="Liu Y."/>
            <person name="Xu W."/>
            <person name="Pan J."/>
            <person name="Luo Z.H."/>
            <person name="Li M."/>
        </authorList>
    </citation>
    <scope>NUCLEOTIDE SEQUENCE [LARGE SCALE GENOMIC DNA]</scope>
    <source>
        <strain evidence="8">SpSt-125</strain>
    </source>
</reference>
<dbReference type="PANTHER" id="PTHR31332:SF6">
    <property type="entry name" value="FORMATE DEHYDROGENASE SUBUNIT BETA"/>
    <property type="match status" value="1"/>
</dbReference>
<dbReference type="Pfam" id="PF04432">
    <property type="entry name" value="FrhB_FdhB_C"/>
    <property type="match status" value="1"/>
</dbReference>
<keyword evidence="4" id="KW-0408">Iron</keyword>
<accession>A0A7J2U4P7</accession>
<protein>
    <recommendedName>
        <fullName evidence="9">Coenzyme F420 hydrogenase</fullName>
    </recommendedName>
</protein>
<dbReference type="GO" id="GO:0052592">
    <property type="term" value="F:oxidoreductase activity, acting on CH or CH2 groups, with an iron-sulfur protein as acceptor"/>
    <property type="evidence" value="ECO:0007669"/>
    <property type="project" value="TreeGrafter"/>
</dbReference>
<dbReference type="InterPro" id="IPR007516">
    <property type="entry name" value="Co_F420_Hydgase/DH_bsu_N"/>
</dbReference>
<name>A0A7J2U4P7_9CREN</name>
<keyword evidence="5" id="KW-0411">Iron-sulfur</keyword>
<feature type="domain" description="Coenzyme F420 hydrogenase/dehydrogenase beta subunit N-terminal" evidence="6">
    <location>
        <begin position="18"/>
        <end position="97"/>
    </location>
</feature>
<evidence type="ECO:0000259" key="6">
    <source>
        <dbReference type="Pfam" id="PF04422"/>
    </source>
</evidence>
<dbReference type="PANTHER" id="PTHR31332">
    <property type="entry name" value="7-HYDROXYMETHYL CHLOROPHYLL A REDUCTASE, CHLOROPLASTIC"/>
    <property type="match status" value="1"/>
</dbReference>
<sequence>MGDDSSFVKYFIGPFTKVFLAWATDPRIRWGAASGGVGTAILTHMLREGLVEAVIVPKLRVRKGLVYGVWTIVKDPNELCRFSGSIYAPTYGFAKVLRYAKDKFMRIAVTALPCHARAVRALMKSLRSEDDVFIVGLYCNNTPATYAFRYIAKLFRLNPNDIGFVKFRGNGWPGYMLIKSEKAEANIWIPLSKYWDSGFGQYFYGLGCYLCNDQTNISADISLADPWTLPYEPIKRLGGATLVVVRSRKGLDVFESAIRAGYIKAVEIDPVYAIQSATIYRLTKKVLVRNNQGYLLPPSFSSISQELVYHIGRVLASREKLWALLRLFHKTLARIIMFAASFLDYRLGTRWAHINRSIELLQKARSENVARLLKELFKEDLERGRKNKFVLNIYRYLGITGAVTL</sequence>
<comment type="caution">
    <text evidence="8">The sequence shown here is derived from an EMBL/GenBank/DDBJ whole genome shotgun (WGS) entry which is preliminary data.</text>
</comment>
<dbReference type="Pfam" id="PF04422">
    <property type="entry name" value="FrhB_FdhB_N"/>
    <property type="match status" value="1"/>
</dbReference>
<dbReference type="GO" id="GO:0051536">
    <property type="term" value="F:iron-sulfur cluster binding"/>
    <property type="evidence" value="ECO:0007669"/>
    <property type="project" value="UniProtKB-KW"/>
</dbReference>
<keyword evidence="3" id="KW-0560">Oxidoreductase</keyword>
<feature type="domain" description="Coenzyme F420 hydrogenase/dehydrogenase beta subunit C-terminal" evidence="7">
    <location>
        <begin position="105"/>
        <end position="270"/>
    </location>
</feature>
<evidence type="ECO:0000259" key="7">
    <source>
        <dbReference type="Pfam" id="PF04432"/>
    </source>
</evidence>
<dbReference type="InterPro" id="IPR007525">
    <property type="entry name" value="FrhB_FdhB_C"/>
</dbReference>
<proteinExistence type="predicted"/>
<dbReference type="InterPro" id="IPR045220">
    <property type="entry name" value="FRHB/FDHB/HCAR-like"/>
</dbReference>
<evidence type="ECO:0000256" key="1">
    <source>
        <dbReference type="ARBA" id="ARBA00001974"/>
    </source>
</evidence>
<evidence type="ECO:0000256" key="5">
    <source>
        <dbReference type="ARBA" id="ARBA00023014"/>
    </source>
</evidence>
<evidence type="ECO:0000256" key="4">
    <source>
        <dbReference type="ARBA" id="ARBA00023004"/>
    </source>
</evidence>
<evidence type="ECO:0000256" key="2">
    <source>
        <dbReference type="ARBA" id="ARBA00022723"/>
    </source>
</evidence>
<gene>
    <name evidence="8" type="ORF">ENO26_06675</name>
</gene>
<keyword evidence="2" id="KW-0479">Metal-binding</keyword>
<dbReference type="GO" id="GO:0046872">
    <property type="term" value="F:metal ion binding"/>
    <property type="evidence" value="ECO:0007669"/>
    <property type="project" value="UniProtKB-KW"/>
</dbReference>
<evidence type="ECO:0000313" key="8">
    <source>
        <dbReference type="EMBL" id="HEM67233.1"/>
    </source>
</evidence>
<dbReference type="AlphaFoldDB" id="A0A7J2U4P7"/>